<evidence type="ECO:0000259" key="2">
    <source>
        <dbReference type="PROSITE" id="PS50043"/>
    </source>
</evidence>
<dbReference type="STRING" id="748909.SAMN05192575_107172"/>
<feature type="domain" description="HTH luxR-type" evidence="2">
    <location>
        <begin position="135"/>
        <end position="200"/>
    </location>
</feature>
<dbReference type="PROSITE" id="PS00622">
    <property type="entry name" value="HTH_LUXR_1"/>
    <property type="match status" value="1"/>
</dbReference>
<sequence>MVIRVALVNDDEVVVRGLDAMMRSYSNRVEIVELVAGKPVSQPVDVALYDTFGMGQGNGPAVQRLVDSPQVRSVAVYTWNFQPWLTRDTLNTGVRGYLSKSLPAARLVDALHAIAAGQLVVSPSRGRSSLVGGDWPGREEGLTAREAEVLSLITMGLSNQEIAERTLLSLNSIKSYIRSAYRKIDVDSRSKAVLWGVEHGMRADRVRINGSPAREG</sequence>
<evidence type="ECO:0000313" key="5">
    <source>
        <dbReference type="Proteomes" id="UP000199113"/>
    </source>
</evidence>
<reference evidence="3 6" key="2">
    <citation type="submission" date="2017-12" db="EMBL/GenBank/DDBJ databases">
        <title>Pharmacopeia of the Arctic Ocean.</title>
        <authorList>
            <person name="Collins E."/>
            <person name="Ducluzeau A.-L."/>
        </authorList>
    </citation>
    <scope>NUCLEOTIDE SEQUENCE [LARGE SCALE GENOMIC DNA]</scope>
    <source>
        <strain evidence="3 6">DSM 23325</strain>
    </source>
</reference>
<evidence type="ECO:0000313" key="3">
    <source>
        <dbReference type="EMBL" id="PKH42140.1"/>
    </source>
</evidence>
<dbReference type="OrthoDB" id="9816529at2"/>
<dbReference type="AlphaFoldDB" id="A0A1I1A6U4"/>
<dbReference type="InterPro" id="IPR016032">
    <property type="entry name" value="Sig_transdc_resp-reg_C-effctor"/>
</dbReference>
<dbReference type="SUPFAM" id="SSF46894">
    <property type="entry name" value="C-terminal effector domain of the bipartite response regulators"/>
    <property type="match status" value="1"/>
</dbReference>
<dbReference type="GO" id="GO:0003677">
    <property type="term" value="F:DNA binding"/>
    <property type="evidence" value="ECO:0007669"/>
    <property type="project" value="UniProtKB-KW"/>
</dbReference>
<evidence type="ECO:0000313" key="6">
    <source>
        <dbReference type="Proteomes" id="UP000233565"/>
    </source>
</evidence>
<dbReference type="PANTHER" id="PTHR43214">
    <property type="entry name" value="TWO-COMPONENT RESPONSE REGULATOR"/>
    <property type="match status" value="1"/>
</dbReference>
<dbReference type="InterPro" id="IPR036388">
    <property type="entry name" value="WH-like_DNA-bd_sf"/>
</dbReference>
<dbReference type="PRINTS" id="PR00038">
    <property type="entry name" value="HTHLUXR"/>
</dbReference>
<dbReference type="RefSeq" id="WP_091199784.1">
    <property type="nucleotide sequence ID" value="NZ_FOKC01000007.1"/>
</dbReference>
<reference evidence="4" key="1">
    <citation type="submission" date="2016-10" db="EMBL/GenBank/DDBJ databases">
        <authorList>
            <person name="de Groot N.N."/>
        </authorList>
    </citation>
    <scope>NUCLEOTIDE SEQUENCE [LARGE SCALE GENOMIC DNA]</scope>
    <source>
        <strain evidence="4">CGMCC 1.10697</strain>
    </source>
</reference>
<dbReference type="GO" id="GO:0006355">
    <property type="term" value="P:regulation of DNA-templated transcription"/>
    <property type="evidence" value="ECO:0007669"/>
    <property type="project" value="InterPro"/>
</dbReference>
<protein>
    <submittedName>
        <fullName evidence="3 4">DNA-binding response regulator</fullName>
    </submittedName>
</protein>
<dbReference type="Gene3D" id="1.10.10.10">
    <property type="entry name" value="Winged helix-like DNA-binding domain superfamily/Winged helix DNA-binding domain"/>
    <property type="match status" value="1"/>
</dbReference>
<accession>A0A1I1A6U4</accession>
<gene>
    <name evidence="3" type="ORF">CXG46_06585</name>
    <name evidence="4" type="ORF">SAMN05192575_107172</name>
</gene>
<keyword evidence="6" id="KW-1185">Reference proteome</keyword>
<dbReference type="InterPro" id="IPR011006">
    <property type="entry name" value="CheY-like_superfamily"/>
</dbReference>
<organism evidence="4 5">
    <name type="scientific">Nocardioides alpinus</name>
    <dbReference type="NCBI Taxonomy" id="748909"/>
    <lineage>
        <taxon>Bacteria</taxon>
        <taxon>Bacillati</taxon>
        <taxon>Actinomycetota</taxon>
        <taxon>Actinomycetes</taxon>
        <taxon>Propionibacteriales</taxon>
        <taxon>Nocardioidaceae</taxon>
        <taxon>Nocardioides</taxon>
    </lineage>
</organism>
<evidence type="ECO:0000313" key="4">
    <source>
        <dbReference type="EMBL" id="SFB32288.1"/>
    </source>
</evidence>
<proteinExistence type="predicted"/>
<dbReference type="InterPro" id="IPR039420">
    <property type="entry name" value="WalR-like"/>
</dbReference>
<dbReference type="EMBL" id="FOKC01000007">
    <property type="protein sequence ID" value="SFB32288.1"/>
    <property type="molecule type" value="Genomic_DNA"/>
</dbReference>
<dbReference type="EMBL" id="PJBV01000013">
    <property type="protein sequence ID" value="PKH42140.1"/>
    <property type="molecule type" value="Genomic_DNA"/>
</dbReference>
<dbReference type="Pfam" id="PF00196">
    <property type="entry name" value="GerE"/>
    <property type="match status" value="1"/>
</dbReference>
<dbReference type="CDD" id="cd06170">
    <property type="entry name" value="LuxR_C_like"/>
    <property type="match status" value="1"/>
</dbReference>
<dbReference type="PANTHER" id="PTHR43214:SF43">
    <property type="entry name" value="TWO-COMPONENT RESPONSE REGULATOR"/>
    <property type="match status" value="1"/>
</dbReference>
<name>A0A1I1A6U4_9ACTN</name>
<dbReference type="SUPFAM" id="SSF52172">
    <property type="entry name" value="CheY-like"/>
    <property type="match status" value="1"/>
</dbReference>
<keyword evidence="1 4" id="KW-0238">DNA-binding</keyword>
<dbReference type="Proteomes" id="UP000233565">
    <property type="component" value="Unassembled WGS sequence"/>
</dbReference>
<evidence type="ECO:0000256" key="1">
    <source>
        <dbReference type="ARBA" id="ARBA00023125"/>
    </source>
</evidence>
<dbReference type="SMART" id="SM00421">
    <property type="entry name" value="HTH_LUXR"/>
    <property type="match status" value="1"/>
</dbReference>
<dbReference type="InterPro" id="IPR000792">
    <property type="entry name" value="Tscrpt_reg_LuxR_C"/>
</dbReference>
<dbReference type="Gene3D" id="3.40.50.2300">
    <property type="match status" value="1"/>
</dbReference>
<dbReference type="Proteomes" id="UP000199113">
    <property type="component" value="Unassembled WGS sequence"/>
</dbReference>
<dbReference type="PROSITE" id="PS50043">
    <property type="entry name" value="HTH_LUXR_2"/>
    <property type="match status" value="1"/>
</dbReference>